<dbReference type="AlphaFoldDB" id="A0A2N5M7D5"/>
<dbReference type="Gene3D" id="1.20.1660.10">
    <property type="entry name" value="Hypothetical protein (EF3068)"/>
    <property type="match status" value="1"/>
</dbReference>
<keyword evidence="2" id="KW-1185">Reference proteome</keyword>
<dbReference type="PANTHER" id="PTHR34070">
    <property type="entry name" value="ARMADILLO-TYPE FOLD"/>
    <property type="match status" value="1"/>
</dbReference>
<dbReference type="EMBL" id="PGUY01000025">
    <property type="protein sequence ID" value="PLT30270.1"/>
    <property type="molecule type" value="Genomic_DNA"/>
</dbReference>
<accession>A0A2N5M7D5</accession>
<dbReference type="Pfam" id="PF08713">
    <property type="entry name" value="DNA_alkylation"/>
    <property type="match status" value="1"/>
</dbReference>
<protein>
    <submittedName>
        <fullName evidence="1">DNA alkylation repair protein</fullName>
    </submittedName>
</protein>
<dbReference type="InterPro" id="IPR014825">
    <property type="entry name" value="DNA_alkylation"/>
</dbReference>
<dbReference type="OrthoDB" id="9775346at2"/>
<dbReference type="InterPro" id="IPR016024">
    <property type="entry name" value="ARM-type_fold"/>
</dbReference>
<dbReference type="RefSeq" id="WP_101641271.1">
    <property type="nucleotide sequence ID" value="NZ_PGUY01000025.1"/>
</dbReference>
<reference evidence="1 2" key="1">
    <citation type="submission" date="2017-11" db="EMBL/GenBank/DDBJ databases">
        <title>Comparitive Functional Genomics of Dry Heat Resistant strains isolated from the Viking Spacecraft.</title>
        <authorList>
            <person name="Seuylemezian A."/>
            <person name="Cooper K."/>
            <person name="Vaishampayan P."/>
        </authorList>
    </citation>
    <scope>NUCLEOTIDE SEQUENCE [LARGE SCALE GENOMIC DNA]</scope>
    <source>
        <strain evidence="1 2">V1-29</strain>
    </source>
</reference>
<proteinExistence type="predicted"/>
<evidence type="ECO:0000313" key="2">
    <source>
        <dbReference type="Proteomes" id="UP000234748"/>
    </source>
</evidence>
<organism evidence="1 2">
    <name type="scientific">Peribacillus deserti</name>
    <dbReference type="NCBI Taxonomy" id="673318"/>
    <lineage>
        <taxon>Bacteria</taxon>
        <taxon>Bacillati</taxon>
        <taxon>Bacillota</taxon>
        <taxon>Bacilli</taxon>
        <taxon>Bacillales</taxon>
        <taxon>Bacillaceae</taxon>
        <taxon>Peribacillus</taxon>
    </lineage>
</organism>
<dbReference type="Proteomes" id="UP000234748">
    <property type="component" value="Unassembled WGS sequence"/>
</dbReference>
<evidence type="ECO:0000313" key="1">
    <source>
        <dbReference type="EMBL" id="PLT30270.1"/>
    </source>
</evidence>
<dbReference type="Gene3D" id="1.25.40.290">
    <property type="entry name" value="ARM repeat domains"/>
    <property type="match status" value="1"/>
</dbReference>
<dbReference type="CDD" id="cd07064">
    <property type="entry name" value="AlkD_like_1"/>
    <property type="match status" value="1"/>
</dbReference>
<dbReference type="SUPFAM" id="SSF48371">
    <property type="entry name" value="ARM repeat"/>
    <property type="match status" value="1"/>
</dbReference>
<comment type="caution">
    <text evidence="1">The sequence shown here is derived from an EMBL/GenBank/DDBJ whole genome shotgun (WGS) entry which is preliminary data.</text>
</comment>
<dbReference type="PANTHER" id="PTHR34070:SF1">
    <property type="entry name" value="DNA ALKYLATION REPAIR PROTEIN"/>
    <property type="match status" value="1"/>
</dbReference>
<name>A0A2N5M7D5_9BACI</name>
<gene>
    <name evidence="1" type="ORF">CUU66_08590</name>
</gene>
<sequence>MELAQNLYKLMKEHANEENRVPMENYMKNQFPFFGIKSPERKKLVSVFFKEAGVFKEPFSHQLVRELWSFPQREMQYAALDYCGKFIKKFAKEDITFFKELLISKSWWDTVDSIAPPIIGAIAMRFPETAEEYMEGWAVHENMWLRRTAILFQLKYKNNTDVERLYRYICLNADSKEFFIQKAIGWALREYSKTDPASVRKFIESTDLAKLSVREGSKYI</sequence>